<proteinExistence type="predicted"/>
<dbReference type="GO" id="GO:0016740">
    <property type="term" value="F:transferase activity"/>
    <property type="evidence" value="ECO:0007669"/>
    <property type="project" value="UniProtKB-KW"/>
</dbReference>
<gene>
    <name evidence="2" type="ORF">EW146_g2233</name>
</gene>
<accession>A0A4S4M189</accession>
<comment type="caution">
    <text evidence="2">The sequence shown here is derived from an EMBL/GenBank/DDBJ whole genome shotgun (WGS) entry which is preliminary data.</text>
</comment>
<evidence type="ECO:0000313" key="2">
    <source>
        <dbReference type="EMBL" id="THH18826.1"/>
    </source>
</evidence>
<dbReference type="PANTHER" id="PTHR10982:SF21">
    <property type="entry name" value="FATTY ACID SYNTHASE SUBUNIT BETA"/>
    <property type="match status" value="1"/>
</dbReference>
<dbReference type="OrthoDB" id="3264491at2759"/>
<dbReference type="EMBL" id="SGPL01000063">
    <property type="protein sequence ID" value="THH18826.1"/>
    <property type="molecule type" value="Genomic_DNA"/>
</dbReference>
<organism evidence="2 3">
    <name type="scientific">Bondarzewia mesenterica</name>
    <dbReference type="NCBI Taxonomy" id="1095465"/>
    <lineage>
        <taxon>Eukaryota</taxon>
        <taxon>Fungi</taxon>
        <taxon>Dikarya</taxon>
        <taxon>Basidiomycota</taxon>
        <taxon>Agaricomycotina</taxon>
        <taxon>Agaricomycetes</taxon>
        <taxon>Russulales</taxon>
        <taxon>Bondarzewiaceae</taxon>
        <taxon>Bondarzewia</taxon>
    </lineage>
</organism>
<sequence length="182" mass="20111">MPGLRLRSCVSLGALGPQATWHIAVFFHAPRLTSPLCPHPSPTVCASPSPELFVDMSHRLLLRANRLASCLFVTTVPTSSAFTPGDELSVKSSASRGEKVFQGMAEVAQPYTVYVFTGQGSQEPGTGMCTTLHPRCPCFWEGADLYLLAVYGFSIVEIVQDQQWEREDFRSCQWMFFNLNTS</sequence>
<keyword evidence="1" id="KW-0808">Transferase</keyword>
<dbReference type="Proteomes" id="UP000310158">
    <property type="component" value="Unassembled WGS sequence"/>
</dbReference>
<dbReference type="AlphaFoldDB" id="A0A4S4M189"/>
<reference evidence="2 3" key="1">
    <citation type="submission" date="2019-02" db="EMBL/GenBank/DDBJ databases">
        <title>Genome sequencing of the rare red list fungi Bondarzewia mesenterica.</title>
        <authorList>
            <person name="Buettner E."/>
            <person name="Kellner H."/>
        </authorList>
    </citation>
    <scope>NUCLEOTIDE SEQUENCE [LARGE SCALE GENOMIC DNA]</scope>
    <source>
        <strain evidence="2 3">DSM 108281</strain>
    </source>
</reference>
<keyword evidence="3" id="KW-1185">Reference proteome</keyword>
<name>A0A4S4M189_9AGAM</name>
<dbReference type="InterPro" id="IPR050830">
    <property type="entry name" value="Fungal_FAS"/>
</dbReference>
<dbReference type="InterPro" id="IPR001227">
    <property type="entry name" value="Ac_transferase_dom_sf"/>
</dbReference>
<dbReference type="PANTHER" id="PTHR10982">
    <property type="entry name" value="MALONYL COA-ACYL CARRIER PROTEIN TRANSACYLASE"/>
    <property type="match status" value="1"/>
</dbReference>
<dbReference type="Gene3D" id="3.40.366.10">
    <property type="entry name" value="Malonyl-Coenzyme A Acyl Carrier Protein, domain 2"/>
    <property type="match status" value="1"/>
</dbReference>
<protein>
    <submittedName>
        <fullName evidence="2">Uncharacterized protein</fullName>
    </submittedName>
</protein>
<evidence type="ECO:0000256" key="1">
    <source>
        <dbReference type="ARBA" id="ARBA00022679"/>
    </source>
</evidence>
<evidence type="ECO:0000313" key="3">
    <source>
        <dbReference type="Proteomes" id="UP000310158"/>
    </source>
</evidence>